<feature type="non-terminal residue" evidence="1">
    <location>
        <position position="1"/>
    </location>
</feature>
<gene>
    <name evidence="1" type="ORF">V1525DRAFT_334427</name>
</gene>
<organism evidence="1 2">
    <name type="scientific">Lipomyces kononenkoae</name>
    <name type="common">Yeast</name>
    <dbReference type="NCBI Taxonomy" id="34357"/>
    <lineage>
        <taxon>Eukaryota</taxon>
        <taxon>Fungi</taxon>
        <taxon>Dikarya</taxon>
        <taxon>Ascomycota</taxon>
        <taxon>Saccharomycotina</taxon>
        <taxon>Lipomycetes</taxon>
        <taxon>Lipomycetales</taxon>
        <taxon>Lipomycetaceae</taxon>
        <taxon>Lipomyces</taxon>
    </lineage>
</organism>
<evidence type="ECO:0000313" key="1">
    <source>
        <dbReference type="EMBL" id="KAK9234112.1"/>
    </source>
</evidence>
<keyword evidence="2" id="KW-1185">Reference proteome</keyword>
<comment type="caution">
    <text evidence="1">The sequence shown here is derived from an EMBL/GenBank/DDBJ whole genome shotgun (WGS) entry which is preliminary data.</text>
</comment>
<protein>
    <submittedName>
        <fullName evidence="1">Translation elongation factor G</fullName>
    </submittedName>
</protein>
<dbReference type="Proteomes" id="UP001433508">
    <property type="component" value="Unassembled WGS sequence"/>
</dbReference>
<reference evidence="2" key="1">
    <citation type="journal article" date="2024" name="Front. Bioeng. Biotechnol.">
        <title>Genome-scale model development and genomic sequencing of the oleaginous clade Lipomyces.</title>
        <authorList>
            <person name="Czajka J.J."/>
            <person name="Han Y."/>
            <person name="Kim J."/>
            <person name="Mondo S.J."/>
            <person name="Hofstad B.A."/>
            <person name="Robles A."/>
            <person name="Haridas S."/>
            <person name="Riley R."/>
            <person name="LaButti K."/>
            <person name="Pangilinan J."/>
            <person name="Andreopoulos W."/>
            <person name="Lipzen A."/>
            <person name="Yan J."/>
            <person name="Wang M."/>
            <person name="Ng V."/>
            <person name="Grigoriev I.V."/>
            <person name="Spatafora J.W."/>
            <person name="Magnuson J.K."/>
            <person name="Baker S.E."/>
            <person name="Pomraning K.R."/>
        </authorList>
    </citation>
    <scope>NUCLEOTIDE SEQUENCE [LARGE SCALE GENOMIC DNA]</scope>
    <source>
        <strain evidence="2">CBS 7786</strain>
    </source>
</reference>
<evidence type="ECO:0000313" key="2">
    <source>
        <dbReference type="Proteomes" id="UP001433508"/>
    </source>
</evidence>
<feature type="non-terminal residue" evidence="1">
    <location>
        <position position="84"/>
    </location>
</feature>
<proteinExistence type="predicted"/>
<accession>A0ACC3STN4</accession>
<keyword evidence="1" id="KW-0251">Elongation factor</keyword>
<sequence length="84" mass="9485">ERDRGITITSAAISFDWNAHRINLIDTPGHADFTFVVIRSIRVLDGAVTVLDGVEGVEAQTEKVWHQAQEIKIPRIVFVNKMDR</sequence>
<keyword evidence="1" id="KW-0648">Protein biosynthesis</keyword>
<name>A0ACC3STN4_LIPKO</name>
<dbReference type="EMBL" id="MU971515">
    <property type="protein sequence ID" value="KAK9234112.1"/>
    <property type="molecule type" value="Genomic_DNA"/>
</dbReference>